<dbReference type="InterPro" id="IPR013225">
    <property type="entry name" value="PaaX_C"/>
</dbReference>
<dbReference type="RefSeq" id="WP_342792470.1">
    <property type="nucleotide sequence ID" value="NZ_VIWU01000001.1"/>
</dbReference>
<dbReference type="EMBL" id="VIWU01000001">
    <property type="protein sequence ID" value="TWF75321.1"/>
    <property type="molecule type" value="Genomic_DNA"/>
</dbReference>
<gene>
    <name evidence="3" type="ORF">FHX44_111205</name>
</gene>
<evidence type="ECO:0000313" key="3">
    <source>
        <dbReference type="EMBL" id="TWF75321.1"/>
    </source>
</evidence>
<dbReference type="Pfam" id="PF08223">
    <property type="entry name" value="PaaX_C"/>
    <property type="match status" value="1"/>
</dbReference>
<feature type="region of interest" description="Disordered" evidence="1">
    <location>
        <begin position="1"/>
        <end position="23"/>
    </location>
</feature>
<comment type="caution">
    <text evidence="3">The sequence shown here is derived from an EMBL/GenBank/DDBJ whole genome shotgun (WGS) entry which is preliminary data.</text>
</comment>
<evidence type="ECO:0000256" key="1">
    <source>
        <dbReference type="SAM" id="MobiDB-lite"/>
    </source>
</evidence>
<dbReference type="Gene3D" id="1.20.58.1460">
    <property type="match status" value="1"/>
</dbReference>
<evidence type="ECO:0000313" key="4">
    <source>
        <dbReference type="Proteomes" id="UP000321261"/>
    </source>
</evidence>
<dbReference type="AlphaFoldDB" id="A0A561SKC5"/>
<name>A0A561SKC5_9PSEU</name>
<feature type="domain" description="Transcriptional repressor PaaX-like C-terminal" evidence="2">
    <location>
        <begin position="5"/>
        <end position="46"/>
    </location>
</feature>
<protein>
    <submittedName>
        <fullName evidence="3">PaaX-like protein</fullName>
    </submittedName>
</protein>
<reference evidence="3 4" key="1">
    <citation type="submission" date="2019-06" db="EMBL/GenBank/DDBJ databases">
        <title>Sequencing the genomes of 1000 actinobacteria strains.</title>
        <authorList>
            <person name="Klenk H.-P."/>
        </authorList>
    </citation>
    <scope>NUCLEOTIDE SEQUENCE [LARGE SCALE GENOMIC DNA]</scope>
    <source>
        <strain evidence="3 4">DSM 45671</strain>
    </source>
</reference>
<accession>A0A561SKC5</accession>
<feature type="compositionally biased region" description="Basic residues" evidence="1">
    <location>
        <begin position="109"/>
        <end position="118"/>
    </location>
</feature>
<dbReference type="Proteomes" id="UP000321261">
    <property type="component" value="Unassembled WGS sequence"/>
</dbReference>
<feature type="compositionally biased region" description="Basic and acidic residues" evidence="1">
    <location>
        <begin position="1"/>
        <end position="11"/>
    </location>
</feature>
<organism evidence="3 4">
    <name type="scientific">Pseudonocardia hierapolitana</name>
    <dbReference type="NCBI Taxonomy" id="1128676"/>
    <lineage>
        <taxon>Bacteria</taxon>
        <taxon>Bacillati</taxon>
        <taxon>Actinomycetota</taxon>
        <taxon>Actinomycetes</taxon>
        <taxon>Pseudonocardiales</taxon>
        <taxon>Pseudonocardiaceae</taxon>
        <taxon>Pseudonocardia</taxon>
    </lineage>
</organism>
<proteinExistence type="predicted"/>
<feature type="region of interest" description="Disordered" evidence="1">
    <location>
        <begin position="96"/>
        <end position="118"/>
    </location>
</feature>
<evidence type="ECO:0000259" key="2">
    <source>
        <dbReference type="Pfam" id="PF08223"/>
    </source>
</evidence>
<keyword evidence="4" id="KW-1185">Reference proteome</keyword>
<sequence length="118" mass="13439">MHHADWRHFPETDPDMPAELLPPDWPREHAQRVFVQIYDRLGPLAELRFREILARTDPGLAALARHHDSATVAALFAELGERRPRGDTPFERAAEARRLAEAAPAGAGRPRRRGRPRE</sequence>